<keyword evidence="2" id="KW-0378">Hydrolase</keyword>
<dbReference type="SUPFAM" id="SSF52540">
    <property type="entry name" value="P-loop containing nucleoside triphosphate hydrolases"/>
    <property type="match status" value="1"/>
</dbReference>
<keyword evidence="3" id="KW-0347">Helicase</keyword>
<dbReference type="Gene3D" id="3.40.50.300">
    <property type="entry name" value="P-loop containing nucleotide triphosphate hydrolases"/>
    <property type="match status" value="2"/>
</dbReference>
<keyword evidence="1" id="KW-0547">Nucleotide-binding</keyword>
<dbReference type="RefSeq" id="WP_192771281.1">
    <property type="nucleotide sequence ID" value="NZ_JADBEB010000001.1"/>
</dbReference>
<dbReference type="InterPro" id="IPR027417">
    <property type="entry name" value="P-loop_NTPase"/>
</dbReference>
<proteinExistence type="predicted"/>
<dbReference type="Pfam" id="PF13087">
    <property type="entry name" value="AAA_12"/>
    <property type="match status" value="1"/>
</dbReference>
<feature type="domain" description="DNA2/NAM7 helicase-like C-terminal" evidence="6">
    <location>
        <begin position="639"/>
        <end position="808"/>
    </location>
</feature>
<dbReference type="PANTHER" id="PTHR43788:SF8">
    <property type="entry name" value="DNA-BINDING PROTEIN SMUBP-2"/>
    <property type="match status" value="1"/>
</dbReference>
<sequence>MSPSAATVLRALADLAPAASARVLDVTRPGQPLIWLPGNPDYCGRYREVARLAAADLLHRDERTVRRAWGVVAGTVEVAGGGTRKVRLPLLSEPVRVENASHGYRIVPAGDLEITPLVEDRALAARLEAAPGLAGPRWLSATGTEAWLRTVAEAAGLPVTGVDRTERSGSAPLPTKGLVLFVAAALFGVRDIAGIALGDRLRAWAGRPGVESTALAQVYGTRPTEDGAVTTAPAVPTGPVEPVNSPLPLNDAQIEVVRRVRHQPVTVVSGPPGNGKSHAVVAAALDVVDRGGSVLVVTQSAHAADVLGDLLDRYPGPKPVLFGDAERRAAIASTLGLGVGDVVSSATLDADRSAVAEAGAELDRVTGQLTELLELELLADSVERWQPLLGGLRLDVPGAFEPGADLAAAVRSARRARDSIDAWWRRWAPGSPGRRLRRRLGAAETVSLDRLDDAIAAARAEVAAARLATVGGADPGPLWSALDRAHQALSVALGTAMEHRSRSARRWDDAGRRSAAALSGALRAGRNRRRELLAELRGDSLVRALPLWIGTVTDVEELLPPTAGLFDLVILDEASHTDQIRAAPALARARRALVVGDPRQLRFVSFVADVDVAQTLDRHGLDARVDVRRVSAFDLAAGAAPVTWLDEHYRCAPHLIDFSAHRFYDDRIAVATRHPGNETADVIDVLTVEATSTESGVNPAEVEAAVAEVRRLAEAGRVGIGVITPFRAQADALESALVAAFEVTEIERLGLRVGTVHSFQGSEAETVLVSLAVTDPVPAGRMRFLTDPNLFNVMVTRARRRMVVLTSQSAPNGLLGEYLRYASAPPSPYGEPYVLPDTPTAGTRSTRPVRNPADWTGELAAELTRIGLAVRLRYPVGRWTVDLCVGEGASALGLICAVHPTGAAAHIARQRALDQAGWVLVDAFASRWAGDPVRAALEISAHRAEHRVFSSTSLPAPSDRAGADGQLGRENRAFPNDWHRP</sequence>
<dbReference type="EMBL" id="JADBEB010000001">
    <property type="protein sequence ID" value="MBE1492364.1"/>
    <property type="molecule type" value="Genomic_DNA"/>
</dbReference>
<keyword evidence="8" id="KW-1185">Reference proteome</keyword>
<evidence type="ECO:0000259" key="6">
    <source>
        <dbReference type="Pfam" id="PF13087"/>
    </source>
</evidence>
<reference evidence="7" key="1">
    <citation type="submission" date="2020-10" db="EMBL/GenBank/DDBJ databases">
        <title>Sequencing the genomes of 1000 actinobacteria strains.</title>
        <authorList>
            <person name="Klenk H.-P."/>
        </authorList>
    </citation>
    <scope>NUCLEOTIDE SEQUENCE</scope>
    <source>
        <strain evidence="7">DSM 46832</strain>
    </source>
</reference>
<evidence type="ECO:0000313" key="7">
    <source>
        <dbReference type="EMBL" id="MBE1492364.1"/>
    </source>
</evidence>
<evidence type="ECO:0000256" key="3">
    <source>
        <dbReference type="ARBA" id="ARBA00022806"/>
    </source>
</evidence>
<evidence type="ECO:0000256" key="5">
    <source>
        <dbReference type="SAM" id="MobiDB-lite"/>
    </source>
</evidence>
<dbReference type="InterPro" id="IPR050534">
    <property type="entry name" value="Coronavir_polyprotein_1ab"/>
</dbReference>
<evidence type="ECO:0000256" key="1">
    <source>
        <dbReference type="ARBA" id="ARBA00022741"/>
    </source>
</evidence>
<dbReference type="GO" id="GO:0005524">
    <property type="term" value="F:ATP binding"/>
    <property type="evidence" value="ECO:0007669"/>
    <property type="project" value="UniProtKB-KW"/>
</dbReference>
<dbReference type="Proteomes" id="UP000649753">
    <property type="component" value="Unassembled WGS sequence"/>
</dbReference>
<dbReference type="CDD" id="cd18808">
    <property type="entry name" value="SF1_C_Upf1"/>
    <property type="match status" value="1"/>
</dbReference>
<protein>
    <recommendedName>
        <fullName evidence="6">DNA2/NAM7 helicase-like C-terminal domain-containing protein</fullName>
    </recommendedName>
</protein>
<dbReference type="GO" id="GO:0016787">
    <property type="term" value="F:hydrolase activity"/>
    <property type="evidence" value="ECO:0007669"/>
    <property type="project" value="UniProtKB-KW"/>
</dbReference>
<evidence type="ECO:0000313" key="8">
    <source>
        <dbReference type="Proteomes" id="UP000649753"/>
    </source>
</evidence>
<evidence type="ECO:0000256" key="4">
    <source>
        <dbReference type="ARBA" id="ARBA00022840"/>
    </source>
</evidence>
<dbReference type="InterPro" id="IPR041679">
    <property type="entry name" value="DNA2/NAM7-like_C"/>
</dbReference>
<feature type="region of interest" description="Disordered" evidence="5">
    <location>
        <begin position="950"/>
        <end position="981"/>
    </location>
</feature>
<dbReference type="AlphaFoldDB" id="A0A927MD88"/>
<name>A0A927MD88_9ACTN</name>
<dbReference type="InterPro" id="IPR047187">
    <property type="entry name" value="SF1_C_Upf1"/>
</dbReference>
<accession>A0A927MD88</accession>
<comment type="caution">
    <text evidence="7">The sequence shown here is derived from an EMBL/GenBank/DDBJ whole genome shotgun (WGS) entry which is preliminary data.</text>
</comment>
<feature type="region of interest" description="Disordered" evidence="5">
    <location>
        <begin position="226"/>
        <end position="247"/>
    </location>
</feature>
<evidence type="ECO:0000256" key="2">
    <source>
        <dbReference type="ARBA" id="ARBA00022801"/>
    </source>
</evidence>
<dbReference type="PANTHER" id="PTHR43788">
    <property type="entry name" value="DNA2/NAM7 HELICASE FAMILY MEMBER"/>
    <property type="match status" value="1"/>
</dbReference>
<dbReference type="GO" id="GO:0043139">
    <property type="term" value="F:5'-3' DNA helicase activity"/>
    <property type="evidence" value="ECO:0007669"/>
    <property type="project" value="TreeGrafter"/>
</dbReference>
<gene>
    <name evidence="7" type="ORF">H4W31_008002</name>
</gene>
<feature type="compositionally biased region" description="Basic and acidic residues" evidence="5">
    <location>
        <begin position="967"/>
        <end position="981"/>
    </location>
</feature>
<dbReference type="Pfam" id="PF13604">
    <property type="entry name" value="AAA_30"/>
    <property type="match status" value="1"/>
</dbReference>
<organism evidence="7 8">
    <name type="scientific">Plantactinospora soyae</name>
    <dbReference type="NCBI Taxonomy" id="1544732"/>
    <lineage>
        <taxon>Bacteria</taxon>
        <taxon>Bacillati</taxon>
        <taxon>Actinomycetota</taxon>
        <taxon>Actinomycetes</taxon>
        <taxon>Micromonosporales</taxon>
        <taxon>Micromonosporaceae</taxon>
        <taxon>Plantactinospora</taxon>
    </lineage>
</organism>
<keyword evidence="4" id="KW-0067">ATP-binding</keyword>